<dbReference type="EMBL" id="JBANRG010000017">
    <property type="protein sequence ID" value="KAK7458799.1"/>
    <property type="molecule type" value="Genomic_DNA"/>
</dbReference>
<evidence type="ECO:0000313" key="3">
    <source>
        <dbReference type="EMBL" id="KAK7458799.1"/>
    </source>
</evidence>
<keyword evidence="2" id="KW-0472">Membrane</keyword>
<organism evidence="3 4">
    <name type="scientific">Marasmiellus scandens</name>
    <dbReference type="NCBI Taxonomy" id="2682957"/>
    <lineage>
        <taxon>Eukaryota</taxon>
        <taxon>Fungi</taxon>
        <taxon>Dikarya</taxon>
        <taxon>Basidiomycota</taxon>
        <taxon>Agaricomycotina</taxon>
        <taxon>Agaricomycetes</taxon>
        <taxon>Agaricomycetidae</taxon>
        <taxon>Agaricales</taxon>
        <taxon>Marasmiineae</taxon>
        <taxon>Omphalotaceae</taxon>
        <taxon>Marasmiellus</taxon>
    </lineage>
</organism>
<accession>A0ABR1JED3</accession>
<feature type="region of interest" description="Disordered" evidence="1">
    <location>
        <begin position="107"/>
        <end position="173"/>
    </location>
</feature>
<sequence>MYPLPAFIPNFFSSAPNYFVITILIVACAACLYGMWRNGARLWEAFRASFHLTKKGKLELFTESEAPSRPATPVRRPDNSNSSTPSDSPLPLEVGVKDSANLRFMREHDEPRQCSTSGNDKYLLIKSSPSKTGTASSFDRPTGKAGNSVENTVVASSGEEKNRHSTAERQDFDEEIITFEGTKLILKEVEG</sequence>
<evidence type="ECO:0000313" key="4">
    <source>
        <dbReference type="Proteomes" id="UP001498398"/>
    </source>
</evidence>
<keyword evidence="4" id="KW-1185">Reference proteome</keyword>
<proteinExistence type="predicted"/>
<protein>
    <submittedName>
        <fullName evidence="3">Uncharacterized protein</fullName>
    </submittedName>
</protein>
<evidence type="ECO:0000256" key="2">
    <source>
        <dbReference type="SAM" id="Phobius"/>
    </source>
</evidence>
<gene>
    <name evidence="3" type="ORF">VKT23_009805</name>
</gene>
<name>A0ABR1JED3_9AGAR</name>
<evidence type="ECO:0000256" key="1">
    <source>
        <dbReference type="SAM" id="MobiDB-lite"/>
    </source>
</evidence>
<keyword evidence="2" id="KW-0812">Transmembrane</keyword>
<feature type="transmembrane region" description="Helical" evidence="2">
    <location>
        <begin position="15"/>
        <end position="36"/>
    </location>
</feature>
<feature type="compositionally biased region" description="Basic and acidic residues" evidence="1">
    <location>
        <begin position="158"/>
        <end position="170"/>
    </location>
</feature>
<keyword evidence="2" id="KW-1133">Transmembrane helix</keyword>
<feature type="compositionally biased region" description="Polar residues" evidence="1">
    <location>
        <begin position="127"/>
        <end position="139"/>
    </location>
</feature>
<feature type="compositionally biased region" description="Low complexity" evidence="1">
    <location>
        <begin position="79"/>
        <end position="92"/>
    </location>
</feature>
<dbReference type="Proteomes" id="UP001498398">
    <property type="component" value="Unassembled WGS sequence"/>
</dbReference>
<feature type="region of interest" description="Disordered" evidence="1">
    <location>
        <begin position="61"/>
        <end position="94"/>
    </location>
</feature>
<comment type="caution">
    <text evidence="3">The sequence shown here is derived from an EMBL/GenBank/DDBJ whole genome shotgun (WGS) entry which is preliminary data.</text>
</comment>
<reference evidence="3 4" key="1">
    <citation type="submission" date="2024-01" db="EMBL/GenBank/DDBJ databases">
        <title>A draft genome for the cacao thread blight pathogen Marasmiellus scandens.</title>
        <authorList>
            <person name="Baruah I.K."/>
            <person name="Leung J."/>
            <person name="Bukari Y."/>
            <person name="Amoako-Attah I."/>
            <person name="Meinhardt L.W."/>
            <person name="Bailey B.A."/>
            <person name="Cohen S.P."/>
        </authorList>
    </citation>
    <scope>NUCLEOTIDE SEQUENCE [LARGE SCALE GENOMIC DNA]</scope>
    <source>
        <strain evidence="3 4">GH-19</strain>
    </source>
</reference>